<feature type="region of interest" description="Disordered" evidence="8">
    <location>
        <begin position="1"/>
        <end position="78"/>
    </location>
</feature>
<feature type="compositionally biased region" description="Polar residues" evidence="8">
    <location>
        <begin position="139"/>
        <end position="149"/>
    </location>
</feature>
<evidence type="ECO:0000256" key="8">
    <source>
        <dbReference type="SAM" id="MobiDB-lite"/>
    </source>
</evidence>
<dbReference type="InterPro" id="IPR036236">
    <property type="entry name" value="Znf_C2H2_sf"/>
</dbReference>
<keyword evidence="4 7" id="KW-0863">Zinc-finger</keyword>
<feature type="domain" description="C2H2-type" evidence="9">
    <location>
        <begin position="280"/>
        <end position="299"/>
    </location>
</feature>
<protein>
    <recommendedName>
        <fullName evidence="9">C2H2-type domain-containing protein</fullName>
    </recommendedName>
</protein>
<dbReference type="AlphaFoldDB" id="A0ABD0Y0Y2"/>
<keyword evidence="11" id="KW-1185">Reference proteome</keyword>
<comment type="caution">
    <text evidence="10">The sequence shown here is derived from an EMBL/GenBank/DDBJ whole genome shotgun (WGS) entry which is preliminary data.</text>
</comment>
<dbReference type="SMART" id="SM00355">
    <property type="entry name" value="ZnF_C2H2"/>
    <property type="match status" value="3"/>
</dbReference>
<dbReference type="PROSITE" id="PS00028">
    <property type="entry name" value="ZINC_FINGER_C2H2_1"/>
    <property type="match status" value="2"/>
</dbReference>
<comment type="subcellular location">
    <subcellularLocation>
        <location evidence="1">Nucleus</location>
    </subcellularLocation>
</comment>
<evidence type="ECO:0000256" key="6">
    <source>
        <dbReference type="ARBA" id="ARBA00023242"/>
    </source>
</evidence>
<evidence type="ECO:0000256" key="4">
    <source>
        <dbReference type="ARBA" id="ARBA00022771"/>
    </source>
</evidence>
<keyword evidence="5" id="KW-0862">Zinc</keyword>
<gene>
    <name evidence="10" type="ORF">UPYG_G00029170</name>
</gene>
<dbReference type="InterPro" id="IPR013087">
    <property type="entry name" value="Znf_C2H2_type"/>
</dbReference>
<feature type="compositionally biased region" description="Basic and acidic residues" evidence="8">
    <location>
        <begin position="116"/>
        <end position="127"/>
    </location>
</feature>
<name>A0ABD0Y0Y2_UMBPY</name>
<evidence type="ECO:0000256" key="7">
    <source>
        <dbReference type="PROSITE-ProRule" id="PRU00042"/>
    </source>
</evidence>
<dbReference type="EMBL" id="JAGEUA010000001">
    <property type="protein sequence ID" value="KAL1022550.1"/>
    <property type="molecule type" value="Genomic_DNA"/>
</dbReference>
<evidence type="ECO:0000256" key="5">
    <source>
        <dbReference type="ARBA" id="ARBA00022833"/>
    </source>
</evidence>
<dbReference type="PROSITE" id="PS50157">
    <property type="entry name" value="ZINC_FINGER_C2H2_2"/>
    <property type="match status" value="2"/>
</dbReference>
<proteinExistence type="predicted"/>
<evidence type="ECO:0000313" key="11">
    <source>
        <dbReference type="Proteomes" id="UP001557470"/>
    </source>
</evidence>
<dbReference type="PANTHER" id="PTHR23226:SF416">
    <property type="entry name" value="FI01424P"/>
    <property type="match status" value="1"/>
</dbReference>
<dbReference type="SUPFAM" id="SSF57667">
    <property type="entry name" value="beta-beta-alpha zinc fingers"/>
    <property type="match status" value="1"/>
</dbReference>
<evidence type="ECO:0000256" key="3">
    <source>
        <dbReference type="ARBA" id="ARBA00022737"/>
    </source>
</evidence>
<accession>A0ABD0Y0Y2</accession>
<feature type="region of interest" description="Disordered" evidence="8">
    <location>
        <begin position="178"/>
        <end position="205"/>
    </location>
</feature>
<dbReference type="Pfam" id="PF00096">
    <property type="entry name" value="zf-C2H2"/>
    <property type="match status" value="1"/>
</dbReference>
<feature type="compositionally biased region" description="Polar residues" evidence="8">
    <location>
        <begin position="38"/>
        <end position="68"/>
    </location>
</feature>
<dbReference type="PANTHER" id="PTHR23226">
    <property type="entry name" value="ZINC FINGER AND SCAN DOMAIN-CONTAINING"/>
    <property type="match status" value="1"/>
</dbReference>
<evidence type="ECO:0000313" key="10">
    <source>
        <dbReference type="EMBL" id="KAL1022550.1"/>
    </source>
</evidence>
<feature type="domain" description="C2H2-type" evidence="9">
    <location>
        <begin position="252"/>
        <end position="279"/>
    </location>
</feature>
<keyword evidence="3" id="KW-0677">Repeat</keyword>
<evidence type="ECO:0000259" key="9">
    <source>
        <dbReference type="PROSITE" id="PS50157"/>
    </source>
</evidence>
<dbReference type="Proteomes" id="UP001557470">
    <property type="component" value="Unassembled WGS sequence"/>
</dbReference>
<dbReference type="Gene3D" id="3.30.160.60">
    <property type="entry name" value="Classic Zinc Finger"/>
    <property type="match status" value="3"/>
</dbReference>
<dbReference type="FunFam" id="3.30.160.60:FF:000096">
    <property type="entry name" value="Zinc finger and BTB domain-containing protein 18 isoform 1"/>
    <property type="match status" value="1"/>
</dbReference>
<keyword evidence="6" id="KW-0539">Nucleus</keyword>
<keyword evidence="2" id="KW-0479">Metal-binding</keyword>
<dbReference type="GO" id="GO:0008270">
    <property type="term" value="F:zinc ion binding"/>
    <property type="evidence" value="ECO:0007669"/>
    <property type="project" value="UniProtKB-KW"/>
</dbReference>
<dbReference type="GO" id="GO:0005634">
    <property type="term" value="C:nucleus"/>
    <property type="evidence" value="ECO:0007669"/>
    <property type="project" value="UniProtKB-SubCell"/>
</dbReference>
<organism evidence="10 11">
    <name type="scientific">Umbra pygmaea</name>
    <name type="common">Eastern mudminnow</name>
    <dbReference type="NCBI Taxonomy" id="75934"/>
    <lineage>
        <taxon>Eukaryota</taxon>
        <taxon>Metazoa</taxon>
        <taxon>Chordata</taxon>
        <taxon>Craniata</taxon>
        <taxon>Vertebrata</taxon>
        <taxon>Euteleostomi</taxon>
        <taxon>Actinopterygii</taxon>
        <taxon>Neopterygii</taxon>
        <taxon>Teleostei</taxon>
        <taxon>Protacanthopterygii</taxon>
        <taxon>Esociformes</taxon>
        <taxon>Umbridae</taxon>
        <taxon>Umbra</taxon>
    </lineage>
</organism>
<reference evidence="10 11" key="1">
    <citation type="submission" date="2024-06" db="EMBL/GenBank/DDBJ databases">
        <authorList>
            <person name="Pan Q."/>
            <person name="Wen M."/>
            <person name="Jouanno E."/>
            <person name="Zahm M."/>
            <person name="Klopp C."/>
            <person name="Cabau C."/>
            <person name="Louis A."/>
            <person name="Berthelot C."/>
            <person name="Parey E."/>
            <person name="Roest Crollius H."/>
            <person name="Montfort J."/>
            <person name="Robinson-Rechavi M."/>
            <person name="Bouchez O."/>
            <person name="Lampietro C."/>
            <person name="Lopez Roques C."/>
            <person name="Donnadieu C."/>
            <person name="Postlethwait J."/>
            <person name="Bobe J."/>
            <person name="Verreycken H."/>
            <person name="Guiguen Y."/>
        </authorList>
    </citation>
    <scope>NUCLEOTIDE SEQUENCE [LARGE SCALE GENOMIC DNA]</scope>
    <source>
        <strain evidence="10">Up_M1</strain>
        <tissue evidence="10">Testis</tissue>
    </source>
</reference>
<feature type="region of interest" description="Disordered" evidence="8">
    <location>
        <begin position="111"/>
        <end position="156"/>
    </location>
</feature>
<evidence type="ECO:0000256" key="2">
    <source>
        <dbReference type="ARBA" id="ARBA00022723"/>
    </source>
</evidence>
<dbReference type="FunFam" id="3.30.160.60:FF:000446">
    <property type="entry name" value="Zinc finger protein"/>
    <property type="match status" value="1"/>
</dbReference>
<sequence length="319" mass="35652">MDPMDQYGRNKSSGQPEELSDHSLQWSNVKEESEECEIQQSGPVVSLGDKTSQVTQMENTEKQGSSLVPINPGVTDKEHRHKEITCLKVKVLPVKEESEECFLQPVDENELASSTVKKEENEDWLKSDDEDVEKVTVPWETSETSPSCSDTEESEMDGDHVQDCEVHEHELSGGLKVEDCSKTSMDPETAPDTPEEANAVTGESQGGPSFYPCPHCALGFTIERFFHRHLKRDHREQYIDMLNSGEIMANQATCPQCGKCFSNKYVMKTHLRSHTGEKPYHCAECGRNYALADSLKKHKLEPKNCSVPAAGKGSTKKET</sequence>
<evidence type="ECO:0000256" key="1">
    <source>
        <dbReference type="ARBA" id="ARBA00004123"/>
    </source>
</evidence>